<accession>A0ABM6QFT4</accession>
<sequence>MLLNSQELQSLKNSAETSRKLRLKAIFLGEIATASFEDFPPAQFFDRNFEAALMLPSIRDDELLDLCQIAYLQQCDLFDLAAFQRCQSEQKWPARALYLSAVLEKVKESGNF</sequence>
<reference evidence="1 2" key="1">
    <citation type="submission" date="2017-10" db="EMBL/GenBank/DDBJ databases">
        <title>Biodiversity and function of Thalassospira species in the particle-attached aromatic-hydrocarbon-degrading consortia from the surface seawater of the China South Sea.</title>
        <authorList>
            <person name="Dong C."/>
            <person name="Liu R."/>
            <person name="Shao Z."/>
        </authorList>
    </citation>
    <scope>NUCLEOTIDE SEQUENCE [LARGE SCALE GENOMIC DNA]</scope>
    <source>
        <strain evidence="1 2">CSC3H3</strain>
        <plasmid evidence="2">pcsc3h3</plasmid>
    </source>
</reference>
<name>A0ABM6QFT4_9PROT</name>
<dbReference type="EMBL" id="CP024200">
    <property type="protein sequence ID" value="AUG55461.1"/>
    <property type="molecule type" value="Genomic_DNA"/>
</dbReference>
<evidence type="ECO:0000313" key="1">
    <source>
        <dbReference type="EMBL" id="AUG55461.1"/>
    </source>
</evidence>
<protein>
    <submittedName>
        <fullName evidence="1">Uncharacterized protein</fullName>
    </submittedName>
</protein>
<dbReference type="RefSeq" id="WP_101286500.1">
    <property type="nucleotide sequence ID" value="NZ_CP024200.1"/>
</dbReference>
<dbReference type="Proteomes" id="UP000233458">
    <property type="component" value="Plasmid pCSC3H3"/>
</dbReference>
<keyword evidence="1" id="KW-0614">Plasmid</keyword>
<keyword evidence="2" id="KW-1185">Reference proteome</keyword>
<proteinExistence type="predicted"/>
<evidence type="ECO:0000313" key="2">
    <source>
        <dbReference type="Proteomes" id="UP000233458"/>
    </source>
</evidence>
<organism evidence="1 2">
    <name type="scientific">Thalassospira marina</name>
    <dbReference type="NCBI Taxonomy" id="2048283"/>
    <lineage>
        <taxon>Bacteria</taxon>
        <taxon>Pseudomonadati</taxon>
        <taxon>Pseudomonadota</taxon>
        <taxon>Alphaproteobacteria</taxon>
        <taxon>Rhodospirillales</taxon>
        <taxon>Thalassospiraceae</taxon>
        <taxon>Thalassospira</taxon>
    </lineage>
</organism>
<geneLocation type="plasmid" evidence="2">
    <name>pcsc3h3</name>
</geneLocation>
<gene>
    <name evidence="1" type="ORF">CSC3H3_21605</name>
</gene>